<dbReference type="HAMAP" id="MF_00116">
    <property type="entry name" value="dUTPase_bact"/>
    <property type="match status" value="1"/>
</dbReference>
<dbReference type="FunFam" id="2.70.40.10:FF:000002">
    <property type="entry name" value="dUTP diphosphatase"/>
    <property type="match status" value="1"/>
</dbReference>
<evidence type="ECO:0000256" key="2">
    <source>
        <dbReference type="ARBA" id="ARBA00012379"/>
    </source>
</evidence>
<dbReference type="CDD" id="cd07557">
    <property type="entry name" value="trimeric_dUTPase"/>
    <property type="match status" value="1"/>
</dbReference>
<dbReference type="Gene3D" id="2.70.40.10">
    <property type="match status" value="1"/>
</dbReference>
<keyword evidence="4 8" id="KW-0378">Hydrolase</keyword>
<keyword evidence="5" id="KW-0460">Magnesium</keyword>
<evidence type="ECO:0000256" key="6">
    <source>
        <dbReference type="ARBA" id="ARBA00023080"/>
    </source>
</evidence>
<protein>
    <recommendedName>
        <fullName evidence="2">dUTP diphosphatase</fullName>
        <ecNumber evidence="2">3.6.1.23</ecNumber>
    </recommendedName>
</protein>
<dbReference type="EC" id="3.6.1.23" evidence="2"/>
<dbReference type="SUPFAM" id="SSF51283">
    <property type="entry name" value="dUTPase-like"/>
    <property type="match status" value="1"/>
</dbReference>
<evidence type="ECO:0000313" key="8">
    <source>
        <dbReference type="EMBL" id="VAV93932.1"/>
    </source>
</evidence>
<dbReference type="EMBL" id="UOEE01000174">
    <property type="protein sequence ID" value="VAV93932.1"/>
    <property type="molecule type" value="Genomic_DNA"/>
</dbReference>
<keyword evidence="6" id="KW-0546">Nucleotide metabolism</keyword>
<dbReference type="AlphaFoldDB" id="A0A3B0RQP5"/>
<dbReference type="Pfam" id="PF00692">
    <property type="entry name" value="dUTPase"/>
    <property type="match status" value="1"/>
</dbReference>
<evidence type="ECO:0000256" key="3">
    <source>
        <dbReference type="ARBA" id="ARBA00022723"/>
    </source>
</evidence>
<evidence type="ECO:0000256" key="5">
    <source>
        <dbReference type="ARBA" id="ARBA00022842"/>
    </source>
</evidence>
<dbReference type="GO" id="GO:0006226">
    <property type="term" value="P:dUMP biosynthetic process"/>
    <property type="evidence" value="ECO:0007669"/>
    <property type="project" value="InterPro"/>
</dbReference>
<keyword evidence="3" id="KW-0479">Metal-binding</keyword>
<organism evidence="8">
    <name type="scientific">hydrothermal vent metagenome</name>
    <dbReference type="NCBI Taxonomy" id="652676"/>
    <lineage>
        <taxon>unclassified sequences</taxon>
        <taxon>metagenomes</taxon>
        <taxon>ecological metagenomes</taxon>
    </lineage>
</organism>
<evidence type="ECO:0000256" key="4">
    <source>
        <dbReference type="ARBA" id="ARBA00022801"/>
    </source>
</evidence>
<dbReference type="InterPro" id="IPR029054">
    <property type="entry name" value="dUTPase-like"/>
</dbReference>
<evidence type="ECO:0000256" key="1">
    <source>
        <dbReference type="ARBA" id="ARBA00006581"/>
    </source>
</evidence>
<dbReference type="InterPro" id="IPR008181">
    <property type="entry name" value="dUTPase"/>
</dbReference>
<name>A0A3B0RQP5_9ZZZZ</name>
<dbReference type="NCBIfam" id="NF001862">
    <property type="entry name" value="PRK00601.1"/>
    <property type="match status" value="1"/>
</dbReference>
<evidence type="ECO:0000259" key="7">
    <source>
        <dbReference type="Pfam" id="PF00692"/>
    </source>
</evidence>
<dbReference type="NCBIfam" id="TIGR00576">
    <property type="entry name" value="dut"/>
    <property type="match status" value="1"/>
</dbReference>
<proteinExistence type="inferred from homology"/>
<dbReference type="PANTHER" id="PTHR11241">
    <property type="entry name" value="DEOXYURIDINE 5'-TRIPHOSPHATE NUCLEOTIDOHYDROLASE"/>
    <property type="match status" value="1"/>
</dbReference>
<sequence>MQGLRPLVTVKVLDHFEGLALPAYETPDSAGMDLRAALPAEEMLFIEPGRRAMVPTGLCIALPSGFEAQIRPRSGLALKQGVTVLNSPGTIDADYRGEIKIILINHGAQRFIVERGMRIAQMVIAPVIQLEWEITLDLSNTERGDGGFGSTGV</sequence>
<dbReference type="GO" id="GO:0046081">
    <property type="term" value="P:dUTP catabolic process"/>
    <property type="evidence" value="ECO:0007669"/>
    <property type="project" value="InterPro"/>
</dbReference>
<dbReference type="InterPro" id="IPR033704">
    <property type="entry name" value="dUTPase_trimeric"/>
</dbReference>
<feature type="domain" description="dUTPase-like" evidence="7">
    <location>
        <begin position="21"/>
        <end position="152"/>
    </location>
</feature>
<gene>
    <name evidence="8" type="ORF">MNBD_ALPHA06-1758</name>
</gene>
<dbReference type="PANTHER" id="PTHR11241:SF0">
    <property type="entry name" value="DEOXYURIDINE 5'-TRIPHOSPHATE NUCLEOTIDOHYDROLASE"/>
    <property type="match status" value="1"/>
</dbReference>
<comment type="similarity">
    <text evidence="1">Belongs to the dUTPase family.</text>
</comment>
<dbReference type="GO" id="GO:0004170">
    <property type="term" value="F:dUTP diphosphatase activity"/>
    <property type="evidence" value="ECO:0007669"/>
    <property type="project" value="UniProtKB-EC"/>
</dbReference>
<dbReference type="GO" id="GO:0000287">
    <property type="term" value="F:magnesium ion binding"/>
    <property type="evidence" value="ECO:0007669"/>
    <property type="project" value="InterPro"/>
</dbReference>
<accession>A0A3B0RQP5</accession>
<reference evidence="8" key="1">
    <citation type="submission" date="2018-06" db="EMBL/GenBank/DDBJ databases">
        <authorList>
            <person name="Zhirakovskaya E."/>
        </authorList>
    </citation>
    <scope>NUCLEOTIDE SEQUENCE</scope>
</reference>
<dbReference type="InterPro" id="IPR036157">
    <property type="entry name" value="dUTPase-like_sf"/>
</dbReference>